<feature type="compositionally biased region" description="Basic and acidic residues" evidence="6">
    <location>
        <begin position="161"/>
        <end position="196"/>
    </location>
</feature>
<feature type="region of interest" description="Disordered" evidence="6">
    <location>
        <begin position="117"/>
        <end position="267"/>
    </location>
</feature>
<keyword evidence="9" id="KW-1185">Reference proteome</keyword>
<feature type="compositionally biased region" description="Basic and acidic residues" evidence="6">
    <location>
        <begin position="125"/>
        <end position="151"/>
    </location>
</feature>
<accession>A0AAV7TG05</accession>
<sequence length="267" mass="29920">MRLPAIRANALVNITDDMVLDYCKSLADVVLSFSHQVEVAAAQQTQGQGHSLRAGDWVLIQKHVRKSCLEPRWKGPYQIMLTTTTAVKCAGLPNWVHASHMRKVNDPTERQEELLKLPTVENTENWEKGCEQNVENDRDVPTPIKDEREQSSEEVEQAAKGVEESVQEERNKTDFDPRRVSSNESKKQETTEERSAQRRVTSVVGGLTNQTEEETDPNGKGIENSPAQVDYTLSKPIAETSEEKGPKASEDSILRRLLTKGTLKGDN</sequence>
<dbReference type="GO" id="GO:0016787">
    <property type="term" value="F:hydrolase activity"/>
    <property type="evidence" value="ECO:0007669"/>
    <property type="project" value="UniProtKB-KW"/>
</dbReference>
<evidence type="ECO:0000256" key="5">
    <source>
        <dbReference type="ARBA" id="ARBA00022801"/>
    </source>
</evidence>
<evidence type="ECO:0000256" key="3">
    <source>
        <dbReference type="ARBA" id="ARBA00022722"/>
    </source>
</evidence>
<organism evidence="8 9">
    <name type="scientific">Pleurodeles waltl</name>
    <name type="common">Iberian ribbed newt</name>
    <dbReference type="NCBI Taxonomy" id="8319"/>
    <lineage>
        <taxon>Eukaryota</taxon>
        <taxon>Metazoa</taxon>
        <taxon>Chordata</taxon>
        <taxon>Craniata</taxon>
        <taxon>Vertebrata</taxon>
        <taxon>Euteleostomi</taxon>
        <taxon>Amphibia</taxon>
        <taxon>Batrachia</taxon>
        <taxon>Caudata</taxon>
        <taxon>Salamandroidea</taxon>
        <taxon>Salamandridae</taxon>
        <taxon>Pleurodelinae</taxon>
        <taxon>Pleurodeles</taxon>
    </lineage>
</organism>
<evidence type="ECO:0000256" key="4">
    <source>
        <dbReference type="ARBA" id="ARBA00022759"/>
    </source>
</evidence>
<evidence type="ECO:0000313" key="8">
    <source>
        <dbReference type="EMBL" id="KAJ1175497.1"/>
    </source>
</evidence>
<name>A0AAV7TG05_PLEWA</name>
<evidence type="ECO:0000259" key="7">
    <source>
        <dbReference type="Pfam" id="PF18697"/>
    </source>
</evidence>
<dbReference type="InterPro" id="IPR040643">
    <property type="entry name" value="MLVIN_C"/>
</dbReference>
<gene>
    <name evidence="8" type="ORF">NDU88_000785</name>
</gene>
<feature type="domain" description="Murine leukemia virus integrase C-terminal" evidence="7">
    <location>
        <begin position="50"/>
        <end position="105"/>
    </location>
</feature>
<dbReference type="GO" id="GO:0004519">
    <property type="term" value="F:endonuclease activity"/>
    <property type="evidence" value="ECO:0007669"/>
    <property type="project" value="UniProtKB-KW"/>
</dbReference>
<dbReference type="Proteomes" id="UP001066276">
    <property type="component" value="Chromosome 3_2"/>
</dbReference>
<dbReference type="Gene3D" id="2.30.30.850">
    <property type="match status" value="1"/>
</dbReference>
<reference evidence="8" key="1">
    <citation type="journal article" date="2022" name="bioRxiv">
        <title>Sequencing and chromosome-scale assembly of the giantPleurodeles waltlgenome.</title>
        <authorList>
            <person name="Brown T."/>
            <person name="Elewa A."/>
            <person name="Iarovenko S."/>
            <person name="Subramanian E."/>
            <person name="Araus A.J."/>
            <person name="Petzold A."/>
            <person name="Susuki M."/>
            <person name="Suzuki K.-i.T."/>
            <person name="Hayashi T."/>
            <person name="Toyoda A."/>
            <person name="Oliveira C."/>
            <person name="Osipova E."/>
            <person name="Leigh N.D."/>
            <person name="Simon A."/>
            <person name="Yun M.H."/>
        </authorList>
    </citation>
    <scope>NUCLEOTIDE SEQUENCE</scope>
    <source>
        <strain evidence="8">20211129_DDA</strain>
        <tissue evidence="8">Liver</tissue>
    </source>
</reference>
<dbReference type="GO" id="GO:0016779">
    <property type="term" value="F:nucleotidyltransferase activity"/>
    <property type="evidence" value="ECO:0007669"/>
    <property type="project" value="UniProtKB-KW"/>
</dbReference>
<protein>
    <recommendedName>
        <fullName evidence="7">Murine leukemia virus integrase C-terminal domain-containing protein</fullName>
    </recommendedName>
</protein>
<keyword evidence="5" id="KW-0378">Hydrolase</keyword>
<keyword evidence="3" id="KW-0540">Nuclease</keyword>
<feature type="compositionally biased region" description="Basic and acidic residues" evidence="6">
    <location>
        <begin position="241"/>
        <end position="254"/>
    </location>
</feature>
<dbReference type="EMBL" id="JANPWB010000006">
    <property type="protein sequence ID" value="KAJ1175497.1"/>
    <property type="molecule type" value="Genomic_DNA"/>
</dbReference>
<keyword evidence="1" id="KW-0808">Transferase</keyword>
<proteinExistence type="predicted"/>
<evidence type="ECO:0000256" key="2">
    <source>
        <dbReference type="ARBA" id="ARBA00022695"/>
    </source>
</evidence>
<keyword evidence="2" id="KW-0548">Nucleotidyltransferase</keyword>
<evidence type="ECO:0000256" key="1">
    <source>
        <dbReference type="ARBA" id="ARBA00022679"/>
    </source>
</evidence>
<comment type="caution">
    <text evidence="8">The sequence shown here is derived from an EMBL/GenBank/DDBJ whole genome shotgun (WGS) entry which is preliminary data.</text>
</comment>
<dbReference type="AlphaFoldDB" id="A0AAV7TG05"/>
<dbReference type="Pfam" id="PF18697">
    <property type="entry name" value="MLVIN_C"/>
    <property type="match status" value="1"/>
</dbReference>
<evidence type="ECO:0000313" key="9">
    <source>
        <dbReference type="Proteomes" id="UP001066276"/>
    </source>
</evidence>
<evidence type="ECO:0000256" key="6">
    <source>
        <dbReference type="SAM" id="MobiDB-lite"/>
    </source>
</evidence>
<keyword evidence="4" id="KW-0255">Endonuclease</keyword>